<keyword evidence="4" id="KW-1185">Reference proteome</keyword>
<evidence type="ECO:0000256" key="1">
    <source>
        <dbReference type="ARBA" id="ARBA00022801"/>
    </source>
</evidence>
<name>A0A7D5H1D0_9PSED</name>
<dbReference type="CDD" id="cd01014">
    <property type="entry name" value="nicotinamidase_related"/>
    <property type="match status" value="1"/>
</dbReference>
<dbReference type="EMBL" id="CP056030">
    <property type="protein sequence ID" value="QKZ05345.1"/>
    <property type="molecule type" value="Genomic_DNA"/>
</dbReference>
<dbReference type="Proteomes" id="UP000509568">
    <property type="component" value="Chromosome"/>
</dbReference>
<protein>
    <submittedName>
        <fullName evidence="3">Cysteine hydrolase</fullName>
    </submittedName>
</protein>
<organism evidence="3 4">
    <name type="scientific">Pseudomonas eucalypticola</name>
    <dbReference type="NCBI Taxonomy" id="2599595"/>
    <lineage>
        <taxon>Bacteria</taxon>
        <taxon>Pseudomonadati</taxon>
        <taxon>Pseudomonadota</taxon>
        <taxon>Gammaproteobacteria</taxon>
        <taxon>Pseudomonadales</taxon>
        <taxon>Pseudomonadaceae</taxon>
        <taxon>Pseudomonas</taxon>
    </lineage>
</organism>
<dbReference type="InterPro" id="IPR036380">
    <property type="entry name" value="Isochorismatase-like_sf"/>
</dbReference>
<gene>
    <name evidence="3" type="ORF">HWQ56_16725</name>
</gene>
<accession>A0A7D5H1D0</accession>
<reference evidence="3 4" key="1">
    <citation type="submission" date="2020-06" db="EMBL/GenBank/DDBJ databases">
        <title>Pseudomonas eucalypticola sp. nov., an endophyte of Eucalyptus dunnii leaves with biocontrol ability of eucalyptus leaf blight.</title>
        <authorList>
            <person name="Liu Y."/>
            <person name="Song Z."/>
            <person name="Zeng H."/>
            <person name="Lu M."/>
            <person name="Wang X."/>
            <person name="Lian X."/>
            <person name="Zhang Q."/>
        </authorList>
    </citation>
    <scope>NUCLEOTIDE SEQUENCE [LARGE SCALE GENOMIC DNA]</scope>
    <source>
        <strain evidence="3 4">NP-1</strain>
    </source>
</reference>
<evidence type="ECO:0000313" key="3">
    <source>
        <dbReference type="EMBL" id="QKZ05345.1"/>
    </source>
</evidence>
<dbReference type="Pfam" id="PF00857">
    <property type="entry name" value="Isochorismatase"/>
    <property type="match status" value="1"/>
</dbReference>
<dbReference type="Gene3D" id="3.40.50.850">
    <property type="entry name" value="Isochorismatase-like"/>
    <property type="match status" value="1"/>
</dbReference>
<proteinExistence type="predicted"/>
<dbReference type="AlphaFoldDB" id="A0A7D5H1D0"/>
<keyword evidence="1 3" id="KW-0378">Hydrolase</keyword>
<dbReference type="PANTHER" id="PTHR43540">
    <property type="entry name" value="PEROXYUREIDOACRYLATE/UREIDOACRYLATE AMIDOHYDROLASE-RELATED"/>
    <property type="match status" value="1"/>
</dbReference>
<evidence type="ECO:0000313" key="4">
    <source>
        <dbReference type="Proteomes" id="UP000509568"/>
    </source>
</evidence>
<dbReference type="SUPFAM" id="SSF52499">
    <property type="entry name" value="Isochorismatase-like hydrolases"/>
    <property type="match status" value="1"/>
</dbReference>
<dbReference type="GO" id="GO:0016787">
    <property type="term" value="F:hydrolase activity"/>
    <property type="evidence" value="ECO:0007669"/>
    <property type="project" value="UniProtKB-KW"/>
</dbReference>
<dbReference type="KEGG" id="pez:HWQ56_16725"/>
<dbReference type="PANTHER" id="PTHR43540:SF14">
    <property type="entry name" value="ISOCHORISMATASE"/>
    <property type="match status" value="1"/>
</dbReference>
<sequence length="180" mass="19126">MAALKLNQPALLIIDVQVGLIHGPQKPLGGERLLANINQLIAQARDAGAPVLAVRHTGPAGSPIAQGSAFWQVAPELGLNESNARLFDKRAASAFQGTDLEQWLKADNIQDLVIVGLKTQYCVDTACRVAAQLGFKPVLVADAHSCMDTDLLAAEVIIAHHNQTLNGPIARVVDTAQVQF</sequence>
<dbReference type="InterPro" id="IPR050272">
    <property type="entry name" value="Isochorismatase-like_hydrls"/>
</dbReference>
<feature type="domain" description="Isochorismatase-like" evidence="2">
    <location>
        <begin position="10"/>
        <end position="150"/>
    </location>
</feature>
<dbReference type="InterPro" id="IPR000868">
    <property type="entry name" value="Isochorismatase-like_dom"/>
</dbReference>
<evidence type="ECO:0000259" key="2">
    <source>
        <dbReference type="Pfam" id="PF00857"/>
    </source>
</evidence>
<dbReference type="RefSeq" id="WP_158155036.1">
    <property type="nucleotide sequence ID" value="NZ_CP056030.1"/>
</dbReference>